<dbReference type="SUPFAM" id="SSF52540">
    <property type="entry name" value="P-loop containing nucleoside triphosphate hydrolases"/>
    <property type="match status" value="1"/>
</dbReference>
<dbReference type="InterPro" id="IPR027417">
    <property type="entry name" value="P-loop_NTPase"/>
</dbReference>
<gene>
    <name evidence="2" type="ORF">F5Z01DRAFT_734915</name>
</gene>
<feature type="region of interest" description="Disordered" evidence="1">
    <location>
        <begin position="1"/>
        <end position="21"/>
    </location>
</feature>
<reference evidence="2" key="1">
    <citation type="journal article" date="2021" name="IMA Fungus">
        <title>Genomic characterization of three marine fungi, including Emericellopsis atlantica sp. nov. with signatures of a generalist lifestyle and marine biomass degradation.</title>
        <authorList>
            <person name="Hagestad O.C."/>
            <person name="Hou L."/>
            <person name="Andersen J.H."/>
            <person name="Hansen E.H."/>
            <person name="Altermark B."/>
            <person name="Li C."/>
            <person name="Kuhnert E."/>
            <person name="Cox R.J."/>
            <person name="Crous P.W."/>
            <person name="Spatafora J.W."/>
            <person name="Lail K."/>
            <person name="Amirebrahimi M."/>
            <person name="Lipzen A."/>
            <person name="Pangilinan J."/>
            <person name="Andreopoulos W."/>
            <person name="Hayes R.D."/>
            <person name="Ng V."/>
            <person name="Grigoriev I.V."/>
            <person name="Jackson S.A."/>
            <person name="Sutton T.D.S."/>
            <person name="Dobson A.D.W."/>
            <person name="Rama T."/>
        </authorList>
    </citation>
    <scope>NUCLEOTIDE SEQUENCE</scope>
    <source>
        <strain evidence="2">TS7</strain>
    </source>
</reference>
<organism evidence="2 3">
    <name type="scientific">Emericellopsis atlantica</name>
    <dbReference type="NCBI Taxonomy" id="2614577"/>
    <lineage>
        <taxon>Eukaryota</taxon>
        <taxon>Fungi</taxon>
        <taxon>Dikarya</taxon>
        <taxon>Ascomycota</taxon>
        <taxon>Pezizomycotina</taxon>
        <taxon>Sordariomycetes</taxon>
        <taxon>Hypocreomycetidae</taxon>
        <taxon>Hypocreales</taxon>
        <taxon>Bionectriaceae</taxon>
        <taxon>Emericellopsis</taxon>
    </lineage>
</organism>
<evidence type="ECO:0000256" key="1">
    <source>
        <dbReference type="SAM" id="MobiDB-lite"/>
    </source>
</evidence>
<dbReference type="GeneID" id="70297665"/>
<feature type="compositionally biased region" description="Basic and acidic residues" evidence="1">
    <location>
        <begin position="1"/>
        <end position="10"/>
    </location>
</feature>
<dbReference type="RefSeq" id="XP_046120144.1">
    <property type="nucleotide sequence ID" value="XM_046266762.1"/>
</dbReference>
<protein>
    <submittedName>
        <fullName evidence="2">Efflux pump antibiotic resistance protein</fullName>
    </submittedName>
</protein>
<name>A0A9P7ZR90_9HYPO</name>
<dbReference type="InterPro" id="IPR040632">
    <property type="entry name" value="Sulfotransfer_4"/>
</dbReference>
<proteinExistence type="predicted"/>
<accession>A0A9P7ZR90</accession>
<keyword evidence="3" id="KW-1185">Reference proteome</keyword>
<sequence>MSSVQERHPELFVPLNRESPRGRTRTVPMQVLCLGFNRTGTSTMSAALEALGIPCWHSFQLLSAHFGDNEKWLDILERKFFPKEPYEPIGSDEFDQLLSSFGAVSSDTPAICFAEELVAAYPEAKVVLIERDIDNWYESYMHSIVTNVFDPMANLLIIIERSYFRSVGLVQKRAVEGWAGIHSYKEGARKAKNVYRAHYALVSKITPKERLLEFRLEDGWEPLCQFLGKDVPEEPFPRLNEKNPPILHAQTPVYPNGQRC</sequence>
<dbReference type="Gene3D" id="3.40.50.300">
    <property type="entry name" value="P-loop containing nucleotide triphosphate hydrolases"/>
    <property type="match status" value="1"/>
</dbReference>
<dbReference type="OrthoDB" id="408152at2759"/>
<dbReference type="Proteomes" id="UP000887229">
    <property type="component" value="Unassembled WGS sequence"/>
</dbReference>
<dbReference type="PANTHER" id="PTHR36978">
    <property type="entry name" value="P-LOOP CONTAINING NUCLEOTIDE TRIPHOSPHATE HYDROLASE"/>
    <property type="match status" value="1"/>
</dbReference>
<evidence type="ECO:0000313" key="3">
    <source>
        <dbReference type="Proteomes" id="UP000887229"/>
    </source>
</evidence>
<dbReference type="EMBL" id="MU251248">
    <property type="protein sequence ID" value="KAG9256220.1"/>
    <property type="molecule type" value="Genomic_DNA"/>
</dbReference>
<comment type="caution">
    <text evidence="2">The sequence shown here is derived from an EMBL/GenBank/DDBJ whole genome shotgun (WGS) entry which is preliminary data.</text>
</comment>
<dbReference type="Pfam" id="PF17784">
    <property type="entry name" value="Sulfotransfer_4"/>
    <property type="match status" value="1"/>
</dbReference>
<dbReference type="AlphaFoldDB" id="A0A9P7ZR90"/>
<evidence type="ECO:0000313" key="2">
    <source>
        <dbReference type="EMBL" id="KAG9256220.1"/>
    </source>
</evidence>
<dbReference type="PANTHER" id="PTHR36978:SF4">
    <property type="entry name" value="P-LOOP CONTAINING NUCLEOSIDE TRIPHOSPHATE HYDROLASE PROTEIN"/>
    <property type="match status" value="1"/>
</dbReference>